<dbReference type="Proteomes" id="UP000466442">
    <property type="component" value="Unassembled WGS sequence"/>
</dbReference>
<protein>
    <submittedName>
        <fullName evidence="1">Uncharacterized protein</fullName>
    </submittedName>
</protein>
<name>A0A6A4JVQ2_APOLU</name>
<keyword evidence="2" id="KW-1185">Reference proteome</keyword>
<reference evidence="1" key="1">
    <citation type="journal article" date="2021" name="Mol. Ecol. Resour.">
        <title>Apolygus lucorum genome provides insights into omnivorousness and mesophyll feeding.</title>
        <authorList>
            <person name="Liu Y."/>
            <person name="Liu H."/>
            <person name="Wang H."/>
            <person name="Huang T."/>
            <person name="Liu B."/>
            <person name="Yang B."/>
            <person name="Yin L."/>
            <person name="Li B."/>
            <person name="Zhang Y."/>
            <person name="Zhang S."/>
            <person name="Jiang F."/>
            <person name="Zhang X."/>
            <person name="Ren Y."/>
            <person name="Wang B."/>
            <person name="Wang S."/>
            <person name="Lu Y."/>
            <person name="Wu K."/>
            <person name="Fan W."/>
            <person name="Wang G."/>
        </authorList>
    </citation>
    <scope>NUCLEOTIDE SEQUENCE</scope>
    <source>
        <strain evidence="1">12Hb</strain>
    </source>
</reference>
<comment type="caution">
    <text evidence="1">The sequence shown here is derived from an EMBL/GenBank/DDBJ whole genome shotgun (WGS) entry which is preliminary data.</text>
</comment>
<dbReference type="AlphaFoldDB" id="A0A6A4JVQ2"/>
<proteinExistence type="predicted"/>
<accession>A0A6A4JVQ2</accession>
<sequence>MLSHFGVVTLLCVISTVTHTEAAVKKSGLLRQKSKADSTLQELFYEALAKVGVSRNGVTFVRYDQRDRTNSTFFKVHFTDRVSNCRIWFTVTVFVGLKVKKYTCIPQPEKSISDEFV</sequence>
<gene>
    <name evidence="1" type="ORF">GE061_012577</name>
</gene>
<dbReference type="EMBL" id="WIXP02000004">
    <property type="protein sequence ID" value="KAF6212059.1"/>
    <property type="molecule type" value="Genomic_DNA"/>
</dbReference>
<organism evidence="1 2">
    <name type="scientific">Apolygus lucorum</name>
    <name type="common">Small green plant bug</name>
    <name type="synonym">Lygocoris lucorum</name>
    <dbReference type="NCBI Taxonomy" id="248454"/>
    <lineage>
        <taxon>Eukaryota</taxon>
        <taxon>Metazoa</taxon>
        <taxon>Ecdysozoa</taxon>
        <taxon>Arthropoda</taxon>
        <taxon>Hexapoda</taxon>
        <taxon>Insecta</taxon>
        <taxon>Pterygota</taxon>
        <taxon>Neoptera</taxon>
        <taxon>Paraneoptera</taxon>
        <taxon>Hemiptera</taxon>
        <taxon>Heteroptera</taxon>
        <taxon>Panheteroptera</taxon>
        <taxon>Cimicomorpha</taxon>
        <taxon>Miridae</taxon>
        <taxon>Mirini</taxon>
        <taxon>Apolygus</taxon>
    </lineage>
</organism>
<evidence type="ECO:0000313" key="1">
    <source>
        <dbReference type="EMBL" id="KAF6212059.1"/>
    </source>
</evidence>
<evidence type="ECO:0000313" key="2">
    <source>
        <dbReference type="Proteomes" id="UP000466442"/>
    </source>
</evidence>